<dbReference type="SUPFAM" id="SSF57756">
    <property type="entry name" value="Retrovirus zinc finger-like domains"/>
    <property type="match status" value="1"/>
</dbReference>
<feature type="domain" description="CCHC-type" evidence="5">
    <location>
        <begin position="75"/>
        <end position="89"/>
    </location>
</feature>
<dbReference type="Pfam" id="PF00098">
    <property type="entry name" value="zf-CCHC"/>
    <property type="match status" value="1"/>
</dbReference>
<organism evidence="7">
    <name type="scientific">Fagus sylvatica</name>
    <name type="common">Beechnut</name>
    <dbReference type="NCBI Taxonomy" id="28930"/>
    <lineage>
        <taxon>Eukaryota</taxon>
        <taxon>Viridiplantae</taxon>
        <taxon>Streptophyta</taxon>
        <taxon>Embryophyta</taxon>
        <taxon>Tracheophyta</taxon>
        <taxon>Spermatophyta</taxon>
        <taxon>Magnoliopsida</taxon>
        <taxon>eudicotyledons</taxon>
        <taxon>Gunneridae</taxon>
        <taxon>Pentapetalae</taxon>
        <taxon>rosids</taxon>
        <taxon>fabids</taxon>
        <taxon>Fagales</taxon>
        <taxon>Fagaceae</taxon>
        <taxon>Fagus</taxon>
    </lineage>
</organism>
<dbReference type="GO" id="GO:0008270">
    <property type="term" value="F:zinc ion binding"/>
    <property type="evidence" value="ECO:0007669"/>
    <property type="project" value="UniProtKB-KW"/>
</dbReference>
<dbReference type="SUPFAM" id="SSF53098">
    <property type="entry name" value="Ribonuclease H-like"/>
    <property type="match status" value="1"/>
</dbReference>
<keyword evidence="4" id="KW-0863">Zinc-finger</keyword>
<evidence type="ECO:0000256" key="3">
    <source>
        <dbReference type="ARBA" id="ARBA00022801"/>
    </source>
</evidence>
<dbReference type="SMART" id="SM00343">
    <property type="entry name" value="ZnF_C2HC"/>
    <property type="match status" value="1"/>
</dbReference>
<dbReference type="PANTHER" id="PTHR42648:SF27">
    <property type="entry name" value="RNA-DIRECTED DNA POLYMERASE"/>
    <property type="match status" value="1"/>
</dbReference>
<dbReference type="Pfam" id="PF07727">
    <property type="entry name" value="RVT_2"/>
    <property type="match status" value="1"/>
</dbReference>
<dbReference type="InterPro" id="IPR001878">
    <property type="entry name" value="Znf_CCHC"/>
</dbReference>
<dbReference type="GO" id="GO:0015074">
    <property type="term" value="P:DNA integration"/>
    <property type="evidence" value="ECO:0007669"/>
    <property type="project" value="InterPro"/>
</dbReference>
<dbReference type="PROSITE" id="PS50158">
    <property type="entry name" value="ZF_CCHC"/>
    <property type="match status" value="1"/>
</dbReference>
<dbReference type="PANTHER" id="PTHR42648">
    <property type="entry name" value="TRANSPOSASE, PUTATIVE-RELATED"/>
    <property type="match status" value="1"/>
</dbReference>
<keyword evidence="4" id="KW-0862">Zinc</keyword>
<keyword evidence="3" id="KW-0378">Hydrolase</keyword>
<dbReference type="PROSITE" id="PS50994">
    <property type="entry name" value="INTEGRASE"/>
    <property type="match status" value="1"/>
</dbReference>
<dbReference type="Pfam" id="PF25597">
    <property type="entry name" value="SH3_retrovirus"/>
    <property type="match status" value="1"/>
</dbReference>
<dbReference type="InterPro" id="IPR036875">
    <property type="entry name" value="Znf_CCHC_sf"/>
</dbReference>
<keyword evidence="2" id="KW-0479">Metal-binding</keyword>
<dbReference type="InterPro" id="IPR057670">
    <property type="entry name" value="SH3_retrovirus"/>
</dbReference>
<keyword evidence="1" id="KW-0645">Protease</keyword>
<dbReference type="InterPro" id="IPR054722">
    <property type="entry name" value="PolX-like_BBD"/>
</dbReference>
<dbReference type="EMBL" id="OIVN01002669">
    <property type="protein sequence ID" value="SPD05527.1"/>
    <property type="molecule type" value="Genomic_DNA"/>
</dbReference>
<sequence>MNEGGVVGDHVNQLELIAKELVDAGHTLSEKMQVTIVLNSLPPSWDHPKYKFKHKRFKKQWTRKPRQEYKPQDICYRCGEKGHYKNNCPLNKRPKNKGKEIAMTITEALVIESPPTSWWVDSAATRHIARNHELFVDLKEKQLGEHRVYMGNNTYSDVLGEDDYSKYGYIYLLKYKSEAVEKFKEFKLEVENQLGRSIKSLKNDMGGEYEAFDQFCKEMGIRHIYTMPYKPQQNGIAERRNRTRTLMDMMRSIMAYADLQIVFWGKTLSTVAYILNRVKTKSKPLTPFEIWTGHQPDMTNLKVWGCKTHVLIPKPLQNKLTNKTWECKFIGYVENGSGYRFFHSDKRLIESRDVVFMEDTKLITPLEQIKKLLHAESKKSDPHVSVFSDKDLENSGRKRQKRPSSILRDYYLMESKVVAIEDDPANFAKAMESRKPVGCKWVLRKKYKADGSLDKYKARDLKEEIYMDQPDGFQIKGQEGKVCRLKKSLYGLKQSSRQWYLKFHQAILDIGYEMSPLDHCVYVWRDKEKLALLLFYVDDILLARIRISRDRDSKLIYLDQENYLEKVLKRFKMEDCRPVSTPVSKGTILNKSKAHWQTVKQIFRYLQMTKSMKLCFGLDELEIKGFTDADFAGDTDDRKSTSGYVFLFGGIAVSWLSKKQGCVV</sequence>
<evidence type="ECO:0000259" key="5">
    <source>
        <dbReference type="PROSITE" id="PS50158"/>
    </source>
</evidence>
<dbReference type="Pfam" id="PF22936">
    <property type="entry name" value="Pol_BBD"/>
    <property type="match status" value="1"/>
</dbReference>
<evidence type="ECO:0000256" key="4">
    <source>
        <dbReference type="PROSITE-ProRule" id="PRU00047"/>
    </source>
</evidence>
<dbReference type="Gene3D" id="4.10.60.10">
    <property type="entry name" value="Zinc finger, CCHC-type"/>
    <property type="match status" value="1"/>
</dbReference>
<evidence type="ECO:0000259" key="6">
    <source>
        <dbReference type="PROSITE" id="PS50994"/>
    </source>
</evidence>
<dbReference type="Gene3D" id="3.30.420.10">
    <property type="entry name" value="Ribonuclease H-like superfamily/Ribonuclease H"/>
    <property type="match status" value="1"/>
</dbReference>
<proteinExistence type="predicted"/>
<evidence type="ECO:0000313" key="7">
    <source>
        <dbReference type="EMBL" id="SPD05527.1"/>
    </source>
</evidence>
<dbReference type="GO" id="GO:0003676">
    <property type="term" value="F:nucleic acid binding"/>
    <property type="evidence" value="ECO:0007669"/>
    <property type="project" value="InterPro"/>
</dbReference>
<dbReference type="AlphaFoldDB" id="A0A2N9GSY4"/>
<evidence type="ECO:0000256" key="1">
    <source>
        <dbReference type="ARBA" id="ARBA00022670"/>
    </source>
</evidence>
<dbReference type="InterPro" id="IPR013103">
    <property type="entry name" value="RVT_2"/>
</dbReference>
<gene>
    <name evidence="7" type="ORF">FSB_LOCUS33409</name>
</gene>
<dbReference type="GO" id="GO:0006508">
    <property type="term" value="P:proteolysis"/>
    <property type="evidence" value="ECO:0007669"/>
    <property type="project" value="UniProtKB-KW"/>
</dbReference>
<dbReference type="GO" id="GO:0008233">
    <property type="term" value="F:peptidase activity"/>
    <property type="evidence" value="ECO:0007669"/>
    <property type="project" value="UniProtKB-KW"/>
</dbReference>
<dbReference type="InterPro" id="IPR001584">
    <property type="entry name" value="Integrase_cat-core"/>
</dbReference>
<accession>A0A2N9GSY4</accession>
<dbReference type="InterPro" id="IPR036397">
    <property type="entry name" value="RNaseH_sf"/>
</dbReference>
<dbReference type="InterPro" id="IPR012337">
    <property type="entry name" value="RNaseH-like_sf"/>
</dbReference>
<reference evidence="7" key="1">
    <citation type="submission" date="2018-02" db="EMBL/GenBank/DDBJ databases">
        <authorList>
            <person name="Cohen D.B."/>
            <person name="Kent A.D."/>
        </authorList>
    </citation>
    <scope>NUCLEOTIDE SEQUENCE</scope>
</reference>
<dbReference type="Pfam" id="PF14223">
    <property type="entry name" value="Retrotran_gag_2"/>
    <property type="match status" value="1"/>
</dbReference>
<protein>
    <recommendedName>
        <fullName evidence="8">CCHC-type domain-containing protein</fullName>
    </recommendedName>
</protein>
<dbReference type="CDD" id="cd09272">
    <property type="entry name" value="RNase_HI_RT_Ty1"/>
    <property type="match status" value="1"/>
</dbReference>
<dbReference type="InterPro" id="IPR039537">
    <property type="entry name" value="Retrotran_Ty1/copia-like"/>
</dbReference>
<evidence type="ECO:0008006" key="8">
    <source>
        <dbReference type="Google" id="ProtNLM"/>
    </source>
</evidence>
<name>A0A2N9GSY4_FAGSY</name>
<feature type="domain" description="Integrase catalytic" evidence="6">
    <location>
        <begin position="110"/>
        <end position="295"/>
    </location>
</feature>
<evidence type="ECO:0000256" key="2">
    <source>
        <dbReference type="ARBA" id="ARBA00022723"/>
    </source>
</evidence>